<reference evidence="3" key="2">
    <citation type="submission" date="2016-06" db="EMBL/GenBank/DDBJ databases">
        <title>The genome of a short-lived fish provides insights into sex chromosome evolution and the genetic control of aging.</title>
        <authorList>
            <person name="Reichwald K."/>
            <person name="Felder M."/>
            <person name="Petzold A."/>
            <person name="Koch P."/>
            <person name="Groth M."/>
            <person name="Platzer M."/>
        </authorList>
    </citation>
    <scope>NUCLEOTIDE SEQUENCE</scope>
    <source>
        <tissue evidence="3">Brain</tissue>
    </source>
</reference>
<feature type="compositionally biased region" description="Polar residues" evidence="1">
    <location>
        <begin position="8"/>
        <end position="19"/>
    </location>
</feature>
<evidence type="ECO:0000313" key="3">
    <source>
        <dbReference type="EMBL" id="SBQ93280.1"/>
    </source>
</evidence>
<organism evidence="3">
    <name type="scientific">Nothobranchius kuhntae</name>
    <name type="common">Beira killifish</name>
    <dbReference type="NCBI Taxonomy" id="321403"/>
    <lineage>
        <taxon>Eukaryota</taxon>
        <taxon>Metazoa</taxon>
        <taxon>Chordata</taxon>
        <taxon>Craniata</taxon>
        <taxon>Vertebrata</taxon>
        <taxon>Euteleostomi</taxon>
        <taxon>Actinopterygii</taxon>
        <taxon>Neopterygii</taxon>
        <taxon>Teleostei</taxon>
        <taxon>Neoteleostei</taxon>
        <taxon>Acanthomorphata</taxon>
        <taxon>Ovalentaria</taxon>
        <taxon>Atherinomorphae</taxon>
        <taxon>Cyprinodontiformes</taxon>
        <taxon>Nothobranchiidae</taxon>
        <taxon>Nothobranchius</taxon>
    </lineage>
</organism>
<dbReference type="AlphaFoldDB" id="A0A1A8I8Z4"/>
<dbReference type="EMBL" id="HAED01007097">
    <property type="protein sequence ID" value="SBQ93280.1"/>
    <property type="molecule type" value="Transcribed_RNA"/>
</dbReference>
<keyword evidence="2" id="KW-0472">Membrane</keyword>
<feature type="compositionally biased region" description="Low complexity" evidence="1">
    <location>
        <begin position="33"/>
        <end position="49"/>
    </location>
</feature>
<keyword evidence="2" id="KW-1133">Transmembrane helix</keyword>
<protein>
    <submittedName>
        <fullName evidence="3">Uncharacterized protein</fullName>
    </submittedName>
</protein>
<gene>
    <name evidence="3" type="primary">Nfu_g_1_017461</name>
</gene>
<name>A0A1A8I8Z4_NOTKU</name>
<reference evidence="3" key="1">
    <citation type="submission" date="2016-05" db="EMBL/GenBank/DDBJ databases">
        <authorList>
            <person name="Lavstsen T."/>
            <person name="Jespersen J.S."/>
        </authorList>
    </citation>
    <scope>NUCLEOTIDE SEQUENCE</scope>
    <source>
        <tissue evidence="3">Brain</tissue>
    </source>
</reference>
<feature type="transmembrane region" description="Helical" evidence="2">
    <location>
        <begin position="79"/>
        <end position="97"/>
    </location>
</feature>
<evidence type="ECO:0000256" key="1">
    <source>
        <dbReference type="SAM" id="MobiDB-lite"/>
    </source>
</evidence>
<proteinExistence type="predicted"/>
<keyword evidence="2" id="KW-0812">Transmembrane</keyword>
<evidence type="ECO:0000256" key="2">
    <source>
        <dbReference type="SAM" id="Phobius"/>
    </source>
</evidence>
<accession>A0A1A8I8Z4</accession>
<feature type="non-terminal residue" evidence="3">
    <location>
        <position position="100"/>
    </location>
</feature>
<sequence>SGPGVSSPYPQGTKNTQPSPAGACCVQLRAGSDPGFSSSAPPSPAASCCGPGGSNPGMSSPRPLGGFETPPFSAGDHGVLLRIQLVVYSVIVMVLVLQCE</sequence>
<feature type="region of interest" description="Disordered" evidence="1">
    <location>
        <begin position="33"/>
        <end position="71"/>
    </location>
</feature>
<feature type="non-terminal residue" evidence="3">
    <location>
        <position position="1"/>
    </location>
</feature>
<feature type="region of interest" description="Disordered" evidence="1">
    <location>
        <begin position="1"/>
        <end position="20"/>
    </location>
</feature>